<dbReference type="Proteomes" id="UP000188324">
    <property type="component" value="Chromosome"/>
</dbReference>
<evidence type="ECO:0000313" key="8">
    <source>
        <dbReference type="EMBL" id="AQP45925.1"/>
    </source>
</evidence>
<dbReference type="PANTHER" id="PTHR30193">
    <property type="entry name" value="ABC TRANSPORTER PERMEASE PROTEIN"/>
    <property type="match status" value="1"/>
</dbReference>
<evidence type="ECO:0000256" key="6">
    <source>
        <dbReference type="ARBA" id="ARBA00023136"/>
    </source>
</evidence>
<dbReference type="PANTHER" id="PTHR30193:SF41">
    <property type="entry name" value="DIACETYLCHITOBIOSE UPTAKE SYSTEM PERMEASE PROTEIN NGCF"/>
    <property type="match status" value="1"/>
</dbReference>
<dbReference type="RefSeq" id="WP_077344123.1">
    <property type="nucleotide sequence ID" value="NZ_CP019605.1"/>
</dbReference>
<dbReference type="SUPFAM" id="SSF161098">
    <property type="entry name" value="MetI-like"/>
    <property type="match status" value="1"/>
</dbReference>
<feature type="transmembrane region" description="Helical" evidence="7">
    <location>
        <begin position="67"/>
        <end position="89"/>
    </location>
</feature>
<feature type="transmembrane region" description="Helical" evidence="7">
    <location>
        <begin position="101"/>
        <end position="122"/>
    </location>
</feature>
<feature type="transmembrane region" description="Helical" evidence="7">
    <location>
        <begin position="192"/>
        <end position="213"/>
    </location>
</feature>
<keyword evidence="3" id="KW-1003">Cell membrane</keyword>
<dbReference type="Pfam" id="PF00528">
    <property type="entry name" value="BPD_transp_1"/>
    <property type="match status" value="1"/>
</dbReference>
<dbReference type="EMBL" id="CP019605">
    <property type="protein sequence ID" value="AQP45925.1"/>
    <property type="molecule type" value="Genomic_DNA"/>
</dbReference>
<evidence type="ECO:0000256" key="4">
    <source>
        <dbReference type="ARBA" id="ARBA00022692"/>
    </source>
</evidence>
<keyword evidence="4 7" id="KW-0812">Transmembrane</keyword>
<name>A0A1Q2CIP9_9ACTN</name>
<evidence type="ECO:0000256" key="5">
    <source>
        <dbReference type="ARBA" id="ARBA00022989"/>
    </source>
</evidence>
<dbReference type="Gene3D" id="1.10.3720.10">
    <property type="entry name" value="MetI-like"/>
    <property type="match status" value="1"/>
</dbReference>
<dbReference type="OrthoDB" id="9804439at2"/>
<organism evidence="8 9">
    <name type="scientific">Tessaracoccus flavus</name>
    <dbReference type="NCBI Taxonomy" id="1610493"/>
    <lineage>
        <taxon>Bacteria</taxon>
        <taxon>Bacillati</taxon>
        <taxon>Actinomycetota</taxon>
        <taxon>Actinomycetes</taxon>
        <taxon>Propionibacteriales</taxon>
        <taxon>Propionibacteriaceae</taxon>
        <taxon>Tessaracoccus</taxon>
    </lineage>
</organism>
<keyword evidence="5 7" id="KW-1133">Transmembrane helix</keyword>
<accession>A0A1Q2CIP9</accession>
<comment type="subcellular location">
    <subcellularLocation>
        <location evidence="1 7">Cell membrane</location>
        <topology evidence="1 7">Multi-pass membrane protein</topology>
    </subcellularLocation>
</comment>
<dbReference type="InterPro" id="IPR051393">
    <property type="entry name" value="ABC_transporter_permease"/>
</dbReference>
<feature type="transmembrane region" description="Helical" evidence="7">
    <location>
        <begin position="142"/>
        <end position="165"/>
    </location>
</feature>
<evidence type="ECO:0000313" key="9">
    <source>
        <dbReference type="Proteomes" id="UP000188324"/>
    </source>
</evidence>
<dbReference type="AlphaFoldDB" id="A0A1Q2CIP9"/>
<proteinExistence type="inferred from homology"/>
<evidence type="ECO:0000256" key="1">
    <source>
        <dbReference type="ARBA" id="ARBA00004651"/>
    </source>
</evidence>
<feature type="transmembrane region" description="Helical" evidence="7">
    <location>
        <begin position="252"/>
        <end position="271"/>
    </location>
</feature>
<protein>
    <submittedName>
        <fullName evidence="8">ABC transporter permease</fullName>
    </submittedName>
</protein>
<dbReference type="GO" id="GO:0005886">
    <property type="term" value="C:plasma membrane"/>
    <property type="evidence" value="ECO:0007669"/>
    <property type="project" value="UniProtKB-SubCell"/>
</dbReference>
<gene>
    <name evidence="8" type="ORF">RPIT_14845</name>
</gene>
<dbReference type="PROSITE" id="PS50928">
    <property type="entry name" value="ABC_TM1"/>
    <property type="match status" value="1"/>
</dbReference>
<evidence type="ECO:0000256" key="2">
    <source>
        <dbReference type="ARBA" id="ARBA00022448"/>
    </source>
</evidence>
<dbReference type="GO" id="GO:0055085">
    <property type="term" value="P:transmembrane transport"/>
    <property type="evidence" value="ECO:0007669"/>
    <property type="project" value="InterPro"/>
</dbReference>
<dbReference type="CDD" id="cd06261">
    <property type="entry name" value="TM_PBP2"/>
    <property type="match status" value="1"/>
</dbReference>
<evidence type="ECO:0000256" key="7">
    <source>
        <dbReference type="RuleBase" id="RU363032"/>
    </source>
</evidence>
<sequence length="281" mass="31208">MQRSLKKYFPLFVLPTSVAFIIAFLAPFVIGLYLSFTKFTTITNAEWVGLDNYRRALDPADGFLGSFWFTILVVVASVITVNLFAFGIAKLLTQKLKGTNVFRTIFFMPNLIGGIVLGYTWQVIINAVLANYGTTLVADWKYGYIGLILLVNWQQVGYMMVIYIAGLQNVPPELNEAAAIDGAGRWQTLRNVTIPMIMPTITICLFLTMSSAFKMFDQNLALTDGAPMDQTKMVALDIFKTMFSQIGRQGVGQAKAVLFVIVVVAIALLQLRATRSREVEA</sequence>
<dbReference type="InterPro" id="IPR035906">
    <property type="entry name" value="MetI-like_sf"/>
</dbReference>
<keyword evidence="9" id="KW-1185">Reference proteome</keyword>
<comment type="similarity">
    <text evidence="7">Belongs to the binding-protein-dependent transport system permease family.</text>
</comment>
<feature type="transmembrane region" description="Helical" evidence="7">
    <location>
        <begin position="12"/>
        <end position="34"/>
    </location>
</feature>
<keyword evidence="2 7" id="KW-0813">Transport</keyword>
<evidence type="ECO:0000256" key="3">
    <source>
        <dbReference type="ARBA" id="ARBA00022475"/>
    </source>
</evidence>
<dbReference type="InterPro" id="IPR000515">
    <property type="entry name" value="MetI-like"/>
</dbReference>
<dbReference type="STRING" id="1610493.RPIT_14845"/>
<reference evidence="8 9" key="1">
    <citation type="journal article" date="2016" name="Int. J. Syst. Evol. Microbiol.">
        <title>Tessaracoccus flavus sp. nov., isolated from the drainage system of a lindane-producing factory.</title>
        <authorList>
            <person name="Kumari R."/>
            <person name="Singh P."/>
            <person name="Schumann P."/>
            <person name="Lal R."/>
        </authorList>
    </citation>
    <scope>NUCLEOTIDE SEQUENCE [LARGE SCALE GENOMIC DNA]</scope>
    <source>
        <strain evidence="8 9">RP1T</strain>
    </source>
</reference>
<keyword evidence="6 7" id="KW-0472">Membrane</keyword>
<dbReference type="KEGG" id="tfl:RPIT_14845"/>